<feature type="domain" description="Peptidase S54 rhomboid" evidence="9">
    <location>
        <begin position="80"/>
        <end position="223"/>
    </location>
</feature>
<dbReference type="InterPro" id="IPR022764">
    <property type="entry name" value="Peptidase_S54_rhomboid_dom"/>
</dbReference>
<evidence type="ECO:0000256" key="5">
    <source>
        <dbReference type="ARBA" id="ARBA00022989"/>
    </source>
</evidence>
<evidence type="ECO:0000256" key="7">
    <source>
        <dbReference type="SAM" id="MobiDB-lite"/>
    </source>
</evidence>
<feature type="transmembrane region" description="Helical" evidence="8">
    <location>
        <begin position="149"/>
        <end position="166"/>
    </location>
</feature>
<sequence>MSTRPIQWRPPNKPGRGSRAGFWGPLITGTGTIAGIFTGFALLDLKQRKEARRPRARQIPSLQGFMLRNAVLQLPPQRTRPWTFLTSNFSHAGTLHLAVNMFALSSFGSVVAEDFGANQFAAFYLSAGVASSLTAYLARLRRGSGGRSLGASGAVYACFAATALMHPDAHGAFIFLPGIPIRLGDLLPLLMCLDMAGALLGWRYLDHFGHLGGALFGILYTKYGHSIWDKRDAILTRTGLAKLVA</sequence>
<evidence type="ECO:0000313" key="11">
    <source>
        <dbReference type="Proteomes" id="UP001491310"/>
    </source>
</evidence>
<proteinExistence type="inferred from homology"/>
<feature type="transmembrane region" description="Helical" evidence="8">
    <location>
        <begin position="120"/>
        <end position="137"/>
    </location>
</feature>
<dbReference type="SUPFAM" id="SSF144091">
    <property type="entry name" value="Rhomboid-like"/>
    <property type="match status" value="1"/>
</dbReference>
<dbReference type="InterPro" id="IPR050925">
    <property type="entry name" value="Rhomboid_protease_S54"/>
</dbReference>
<keyword evidence="6 8" id="KW-0472">Membrane</keyword>
<dbReference type="Gene3D" id="1.20.1540.10">
    <property type="entry name" value="Rhomboid-like"/>
    <property type="match status" value="1"/>
</dbReference>
<protein>
    <recommendedName>
        <fullName evidence="9">Peptidase S54 rhomboid domain-containing protein</fullName>
    </recommendedName>
</protein>
<evidence type="ECO:0000259" key="9">
    <source>
        <dbReference type="Pfam" id="PF01694"/>
    </source>
</evidence>
<keyword evidence="3 8" id="KW-0812">Transmembrane</keyword>
<name>A0ABR2YP98_9CHLO</name>
<keyword evidence="5 8" id="KW-1133">Transmembrane helix</keyword>
<evidence type="ECO:0000256" key="1">
    <source>
        <dbReference type="ARBA" id="ARBA00004141"/>
    </source>
</evidence>
<evidence type="ECO:0000256" key="6">
    <source>
        <dbReference type="ARBA" id="ARBA00023136"/>
    </source>
</evidence>
<accession>A0ABR2YP98</accession>
<feature type="transmembrane region" description="Helical" evidence="8">
    <location>
        <begin position="20"/>
        <end position="43"/>
    </location>
</feature>
<evidence type="ECO:0000256" key="4">
    <source>
        <dbReference type="ARBA" id="ARBA00022801"/>
    </source>
</evidence>
<evidence type="ECO:0000313" key="10">
    <source>
        <dbReference type="EMBL" id="KAK9908859.1"/>
    </source>
</evidence>
<dbReference type="EMBL" id="JALJOT010000007">
    <property type="protein sequence ID" value="KAK9908859.1"/>
    <property type="molecule type" value="Genomic_DNA"/>
</dbReference>
<keyword evidence="4" id="KW-0378">Hydrolase</keyword>
<keyword evidence="11" id="KW-1185">Reference proteome</keyword>
<dbReference type="PANTHER" id="PTHR43731:SF14">
    <property type="entry name" value="PRESENILIN-ASSOCIATED RHOMBOID-LIKE PROTEIN, MITOCHONDRIAL"/>
    <property type="match status" value="1"/>
</dbReference>
<organism evidence="10 11">
    <name type="scientific">Coccomyxa subellipsoidea</name>
    <dbReference type="NCBI Taxonomy" id="248742"/>
    <lineage>
        <taxon>Eukaryota</taxon>
        <taxon>Viridiplantae</taxon>
        <taxon>Chlorophyta</taxon>
        <taxon>core chlorophytes</taxon>
        <taxon>Trebouxiophyceae</taxon>
        <taxon>Trebouxiophyceae incertae sedis</taxon>
        <taxon>Coccomyxaceae</taxon>
        <taxon>Coccomyxa</taxon>
    </lineage>
</organism>
<dbReference type="InterPro" id="IPR035952">
    <property type="entry name" value="Rhomboid-like_sf"/>
</dbReference>
<evidence type="ECO:0000256" key="8">
    <source>
        <dbReference type="SAM" id="Phobius"/>
    </source>
</evidence>
<comment type="similarity">
    <text evidence="2">Belongs to the peptidase S54 family.</text>
</comment>
<evidence type="ECO:0000256" key="3">
    <source>
        <dbReference type="ARBA" id="ARBA00022692"/>
    </source>
</evidence>
<dbReference type="PANTHER" id="PTHR43731">
    <property type="entry name" value="RHOMBOID PROTEASE"/>
    <property type="match status" value="1"/>
</dbReference>
<feature type="region of interest" description="Disordered" evidence="7">
    <location>
        <begin position="1"/>
        <end position="20"/>
    </location>
</feature>
<dbReference type="Proteomes" id="UP001491310">
    <property type="component" value="Unassembled WGS sequence"/>
</dbReference>
<comment type="caution">
    <text evidence="10">The sequence shown here is derived from an EMBL/GenBank/DDBJ whole genome shotgun (WGS) entry which is preliminary data.</text>
</comment>
<evidence type="ECO:0000256" key="2">
    <source>
        <dbReference type="ARBA" id="ARBA00009045"/>
    </source>
</evidence>
<gene>
    <name evidence="10" type="ORF">WJX75_003880</name>
</gene>
<reference evidence="10 11" key="1">
    <citation type="journal article" date="2024" name="Nat. Commun.">
        <title>Phylogenomics reveals the evolutionary origins of lichenization in chlorophyte algae.</title>
        <authorList>
            <person name="Puginier C."/>
            <person name="Libourel C."/>
            <person name="Otte J."/>
            <person name="Skaloud P."/>
            <person name="Haon M."/>
            <person name="Grisel S."/>
            <person name="Petersen M."/>
            <person name="Berrin J.G."/>
            <person name="Delaux P.M."/>
            <person name="Dal Grande F."/>
            <person name="Keller J."/>
        </authorList>
    </citation>
    <scope>NUCLEOTIDE SEQUENCE [LARGE SCALE GENOMIC DNA]</scope>
    <source>
        <strain evidence="10 11">SAG 216-7</strain>
    </source>
</reference>
<dbReference type="Pfam" id="PF01694">
    <property type="entry name" value="Rhomboid"/>
    <property type="match status" value="1"/>
</dbReference>
<comment type="subcellular location">
    <subcellularLocation>
        <location evidence="1">Membrane</location>
        <topology evidence="1">Multi-pass membrane protein</topology>
    </subcellularLocation>
</comment>